<feature type="region of interest" description="Disordered" evidence="1">
    <location>
        <begin position="211"/>
        <end position="240"/>
    </location>
</feature>
<protein>
    <submittedName>
        <fullName evidence="3">Uncharacterized protein</fullName>
    </submittedName>
</protein>
<keyword evidence="2" id="KW-1133">Transmembrane helix</keyword>
<dbReference type="AlphaFoldDB" id="A0A9Y1BLE5"/>
<name>A0A9Y1BLE5_9ARCH</name>
<proteinExistence type="predicted"/>
<evidence type="ECO:0000313" key="3">
    <source>
        <dbReference type="EMBL" id="UJG41154.1"/>
    </source>
</evidence>
<dbReference type="Proteomes" id="UP001201020">
    <property type="component" value="Chromosome"/>
</dbReference>
<feature type="transmembrane region" description="Helical" evidence="2">
    <location>
        <begin position="331"/>
        <end position="351"/>
    </location>
</feature>
<evidence type="ECO:0000256" key="1">
    <source>
        <dbReference type="SAM" id="MobiDB-lite"/>
    </source>
</evidence>
<gene>
    <name evidence="3" type="ORF">K9W45_01515</name>
</gene>
<keyword evidence="2" id="KW-0472">Membrane</keyword>
<dbReference type="EMBL" id="CP084166">
    <property type="protein sequence ID" value="UJG41154.1"/>
    <property type="molecule type" value="Genomic_DNA"/>
</dbReference>
<keyword evidence="2" id="KW-0812">Transmembrane</keyword>
<feature type="compositionally biased region" description="Basic and acidic residues" evidence="1">
    <location>
        <begin position="218"/>
        <end position="240"/>
    </location>
</feature>
<accession>A0A9Y1BLE5</accession>
<reference evidence="3" key="1">
    <citation type="journal article" date="2022" name="Nat. Microbiol.">
        <title>Unique mobile elements and scalable gene flow at the prokaryote-eukaryote boundary revealed by circularized Asgard archaea genomes.</title>
        <authorList>
            <person name="Wu F."/>
            <person name="Speth D.R."/>
            <person name="Philosof A."/>
            <person name="Cremiere A."/>
            <person name="Narayanan A."/>
            <person name="Barco R.A."/>
            <person name="Connon S.A."/>
            <person name="Amend J.P."/>
            <person name="Antoshechkin I.A."/>
            <person name="Orphan V.J."/>
        </authorList>
    </citation>
    <scope>NUCLEOTIDE SEQUENCE</scope>
    <source>
        <strain evidence="3">PM71</strain>
    </source>
</reference>
<evidence type="ECO:0000256" key="2">
    <source>
        <dbReference type="SAM" id="Phobius"/>
    </source>
</evidence>
<organism evidence="3">
    <name type="scientific">Candidatus Heimdallarchaeum aukensis</name>
    <dbReference type="NCBI Taxonomy" id="2876573"/>
    <lineage>
        <taxon>Archaea</taxon>
        <taxon>Promethearchaeati</taxon>
        <taxon>Candidatus Heimdallarchaeota</taxon>
        <taxon>Candidatus Heimdallarchaeia (ex Rinke et al. 2021) (nom. nud.)</taxon>
        <taxon>Candidatus Heimdallarchaeales</taxon>
        <taxon>Candidatus Heimdallarchaeaceae</taxon>
        <taxon>Candidatus Heimdallarchaeum</taxon>
    </lineage>
</organism>
<sequence>MNKKLTTYLAITGVLFLVLMSSLPLTSLAYKEDNVNVGKDNGSFIIDTPLLKVKLMDNKPDIMFWIANDTDSNKRNPVPAYHVGFNYVTELFGDDLVVDNRTELGGKSYNLAAIDWTLTTENYTNEIVSTLTSEILSNGATISFIFHVFTEDTTVTRVLNDSTTVTYDVKALSEVKFDIVVSNWTFTEGAVGLTFITTIHELAYRHRVRAGNATHTQGETENRNSTETYPSDKRNNDPERWGVEFTDEKGNLQSYFAWTPEADVFDADDNYLKTVNVTATTAEKGFKETDHFNKRFGIDYLFLYLTYPNYGDNLKLVHDPTIGVVESTGGISWSTTASIVLPLVIVGLIVINRRRK</sequence>